<dbReference type="SUPFAM" id="SSF109604">
    <property type="entry name" value="HD-domain/PDEase-like"/>
    <property type="match status" value="1"/>
</dbReference>
<dbReference type="EMBL" id="CP002606">
    <property type="protein sequence ID" value="AEA33694.1"/>
    <property type="molecule type" value="Genomic_DNA"/>
</dbReference>
<dbReference type="Pfam" id="PF13487">
    <property type="entry name" value="HD_5"/>
    <property type="match status" value="1"/>
</dbReference>
<dbReference type="PROSITE" id="PS51832">
    <property type="entry name" value="HD_GYP"/>
    <property type="match status" value="1"/>
</dbReference>
<dbReference type="PANTHER" id="PTHR43155:SF2">
    <property type="entry name" value="CYCLIC DI-GMP PHOSPHODIESTERASE PA4108"/>
    <property type="match status" value="1"/>
</dbReference>
<evidence type="ECO:0000259" key="1">
    <source>
        <dbReference type="PROSITE" id="PS51832"/>
    </source>
</evidence>
<dbReference type="OrthoDB" id="9776250at2"/>
<accession>F2LVB0</accession>
<evidence type="ECO:0000313" key="3">
    <source>
        <dbReference type="Proteomes" id="UP000008139"/>
    </source>
</evidence>
<dbReference type="CDD" id="cd00077">
    <property type="entry name" value="HDc"/>
    <property type="match status" value="1"/>
</dbReference>
<proteinExistence type="predicted"/>
<dbReference type="Gene3D" id="1.10.3210.10">
    <property type="entry name" value="Hypothetical protein af1432"/>
    <property type="match status" value="1"/>
</dbReference>
<evidence type="ECO:0000313" key="2">
    <source>
        <dbReference type="EMBL" id="AEA33694.1"/>
    </source>
</evidence>
<dbReference type="InParanoid" id="F2LVB0"/>
<dbReference type="InterPro" id="IPR037522">
    <property type="entry name" value="HD_GYP_dom"/>
</dbReference>
<dbReference type="InterPro" id="IPR003607">
    <property type="entry name" value="HD/PDEase_dom"/>
</dbReference>
<protein>
    <submittedName>
        <fullName evidence="2">Metal dependent phosphohydrolase</fullName>
    </submittedName>
</protein>
<name>F2LVB0_HIPMA</name>
<sequence>MYRLSVDSLKPGMVLGRAIISDNGTVLLNRGVKLTQFYIDQLKKLGYDTVFIEDPDTTDIVVEDDVKEQTRRKAIQHIRALFSVPISEMKGLKKTTVSEIKREIEKGRIKEKLVNSRLTKNIAAMSYQIVDEVLDNKILSGLVSFKRHSDFTFKHCVDVTVLSVAIADKFLYDRSKLTELAKGALLHDIGRLLINKSLYEEPRRLTKEEFELIKTHPTLGYITLKDIADIGIIAAHIVYQHHEQQNGQGYPRGLKGDNTMPLPKKEIKKGYIMPLAEIVYAANVYDALVSPRVYRSAYTPDQAFFIMKRMAGTHINREVLKMMFEIIPAYPLGTTVIISTGRFKNYIGIVSKINEDNLSRPVIRVMFDDRRKRIEPFEIDLSTNQHINISGIIV</sequence>
<dbReference type="PANTHER" id="PTHR43155">
    <property type="entry name" value="CYCLIC DI-GMP PHOSPHODIESTERASE PA4108-RELATED"/>
    <property type="match status" value="1"/>
</dbReference>
<keyword evidence="2" id="KW-0378">Hydrolase</keyword>
<dbReference type="HOGENOM" id="CLU_000445_92_1_7"/>
<dbReference type="Proteomes" id="UP000008139">
    <property type="component" value="Chromosome"/>
</dbReference>
<gene>
    <name evidence="2" type="ordered locus">Hipma_0724</name>
</gene>
<keyword evidence="3" id="KW-1185">Reference proteome</keyword>
<dbReference type="RefSeq" id="WP_013681735.1">
    <property type="nucleotide sequence ID" value="NC_015318.1"/>
</dbReference>
<reference evidence="3" key="2">
    <citation type="submission" date="2011-03" db="EMBL/GenBank/DDBJ databases">
        <title>The complete genome of Hippea maritima DSM 10411.</title>
        <authorList>
            <consortium name="US DOE Joint Genome Institute (JGI-PGF)"/>
            <person name="Lucas S."/>
            <person name="Copeland A."/>
            <person name="Lapidus A."/>
            <person name="Bruce D."/>
            <person name="Goodwin L."/>
            <person name="Pitluck S."/>
            <person name="Peters L."/>
            <person name="Kyrpides N."/>
            <person name="Mavromatis K."/>
            <person name="Pagani I."/>
            <person name="Ivanova N."/>
            <person name="Mikhailova N."/>
            <person name="Lu M."/>
            <person name="Detter J.C."/>
            <person name="Tapia R."/>
            <person name="Han C."/>
            <person name="Land M."/>
            <person name="Hauser L."/>
            <person name="Markowitz V."/>
            <person name="Cheng J.-F."/>
            <person name="Hugenholtz P."/>
            <person name="Woyke T."/>
            <person name="Wu D."/>
            <person name="Spring S."/>
            <person name="Schroeder M."/>
            <person name="Brambilla E."/>
            <person name="Klenk H.-P."/>
            <person name="Eisen J.A."/>
        </authorList>
    </citation>
    <scope>NUCLEOTIDE SEQUENCE [LARGE SCALE GENOMIC DNA]</scope>
    <source>
        <strain evidence="3">ATCC 700847 / DSM 10411 / MH2</strain>
    </source>
</reference>
<dbReference type="KEGG" id="hmr:Hipma_0724"/>
<dbReference type="GO" id="GO:0016787">
    <property type="term" value="F:hydrolase activity"/>
    <property type="evidence" value="ECO:0007669"/>
    <property type="project" value="UniProtKB-KW"/>
</dbReference>
<dbReference type="SMART" id="SM00471">
    <property type="entry name" value="HDc"/>
    <property type="match status" value="1"/>
</dbReference>
<organism evidence="2 3">
    <name type="scientific">Hippea maritima (strain ATCC 700847 / DSM 10411 / MH2)</name>
    <dbReference type="NCBI Taxonomy" id="760142"/>
    <lineage>
        <taxon>Bacteria</taxon>
        <taxon>Pseudomonadati</taxon>
        <taxon>Campylobacterota</taxon>
        <taxon>Desulfurellia</taxon>
        <taxon>Desulfurellales</taxon>
        <taxon>Hippeaceae</taxon>
        <taxon>Hippea</taxon>
    </lineage>
</organism>
<feature type="domain" description="HD-GYP" evidence="1">
    <location>
        <begin position="130"/>
        <end position="339"/>
    </location>
</feature>
<reference evidence="2 3" key="1">
    <citation type="journal article" date="2011" name="Stand. Genomic Sci.">
        <title>Complete genome sequence of the thermophilic sulfur-reducer Hippea maritima type strain (MH(2)).</title>
        <authorList>
            <person name="Huntemann M."/>
            <person name="Lu M."/>
            <person name="Nolan M."/>
            <person name="Lapidus A."/>
            <person name="Lucas S."/>
            <person name="Hammon N."/>
            <person name="Deshpande S."/>
            <person name="Cheng J.F."/>
            <person name="Tapia R."/>
            <person name="Han C."/>
            <person name="Goodwin L."/>
            <person name="Pitluck S."/>
            <person name="Liolios K."/>
            <person name="Pagani I."/>
            <person name="Ivanova N."/>
            <person name="Ovchinikova G."/>
            <person name="Pati A."/>
            <person name="Chen A."/>
            <person name="Palaniappan K."/>
            <person name="Land M."/>
            <person name="Hauser L."/>
            <person name="Jeffries C.D."/>
            <person name="Detter J.C."/>
            <person name="Brambilla E.M."/>
            <person name="Rohde M."/>
            <person name="Spring S."/>
            <person name="Goker M."/>
            <person name="Woyke T."/>
            <person name="Bristow J."/>
            <person name="Eisen J.A."/>
            <person name="Markowitz V."/>
            <person name="Hugenholtz P."/>
            <person name="Kyrpides N.C."/>
            <person name="Klenk H.P."/>
            <person name="Mavromatis K."/>
        </authorList>
    </citation>
    <scope>NUCLEOTIDE SEQUENCE [LARGE SCALE GENOMIC DNA]</scope>
    <source>
        <strain evidence="3">ATCC 700847 / DSM 10411 / MH2</strain>
    </source>
</reference>
<dbReference type="eggNOG" id="COG2206">
    <property type="taxonomic scope" value="Bacteria"/>
</dbReference>
<dbReference type="AlphaFoldDB" id="F2LVB0"/>
<dbReference type="STRING" id="760142.Hipma_0724"/>